<dbReference type="EMBL" id="JBBNAG010000010">
    <property type="protein sequence ID" value="KAK9100844.1"/>
    <property type="molecule type" value="Genomic_DNA"/>
</dbReference>
<evidence type="ECO:0000313" key="2">
    <source>
        <dbReference type="Proteomes" id="UP001419268"/>
    </source>
</evidence>
<reference evidence="1 2" key="1">
    <citation type="submission" date="2024-01" db="EMBL/GenBank/DDBJ databases">
        <title>Genome assemblies of Stephania.</title>
        <authorList>
            <person name="Yang L."/>
        </authorList>
    </citation>
    <scope>NUCLEOTIDE SEQUENCE [LARGE SCALE GENOMIC DNA]</scope>
    <source>
        <strain evidence="1">JXDWG</strain>
        <tissue evidence="1">Leaf</tissue>
    </source>
</reference>
<gene>
    <name evidence="1" type="ORF">Scep_024274</name>
</gene>
<keyword evidence="2" id="KW-1185">Reference proteome</keyword>
<name>A0AAP0HY91_9MAGN</name>
<comment type="caution">
    <text evidence="1">The sequence shown here is derived from an EMBL/GenBank/DDBJ whole genome shotgun (WGS) entry which is preliminary data.</text>
</comment>
<evidence type="ECO:0000313" key="1">
    <source>
        <dbReference type="EMBL" id="KAK9100844.1"/>
    </source>
</evidence>
<dbReference type="Proteomes" id="UP001419268">
    <property type="component" value="Unassembled WGS sequence"/>
</dbReference>
<accession>A0AAP0HY91</accession>
<sequence>MYVGNPAMDSSYLHNYGRFEDSHYYNVNGVGLKDLETRFIQYNVKLHNMTDDEELCSTQPIFNPNEDVSVNTLKTFEVNEVTHMEDYLSETAEGHEVFQIEPEIVIALYEGENDMKIDVISDKLEKPQIESEEDQPLVLAQPPILSCTFGTSYKGWK</sequence>
<dbReference type="AlphaFoldDB" id="A0AAP0HY91"/>
<protein>
    <submittedName>
        <fullName evidence="1">Uncharacterized protein</fullName>
    </submittedName>
</protein>
<proteinExistence type="predicted"/>
<organism evidence="1 2">
    <name type="scientific">Stephania cephalantha</name>
    <dbReference type="NCBI Taxonomy" id="152367"/>
    <lineage>
        <taxon>Eukaryota</taxon>
        <taxon>Viridiplantae</taxon>
        <taxon>Streptophyta</taxon>
        <taxon>Embryophyta</taxon>
        <taxon>Tracheophyta</taxon>
        <taxon>Spermatophyta</taxon>
        <taxon>Magnoliopsida</taxon>
        <taxon>Ranunculales</taxon>
        <taxon>Menispermaceae</taxon>
        <taxon>Menispermoideae</taxon>
        <taxon>Cissampelideae</taxon>
        <taxon>Stephania</taxon>
    </lineage>
</organism>